<dbReference type="InterPro" id="IPR021417">
    <property type="entry name" value="DUF3060"/>
</dbReference>
<dbReference type="Pfam" id="PF11259">
    <property type="entry name" value="DUF3060"/>
    <property type="match status" value="1"/>
</dbReference>
<keyword evidence="3" id="KW-1185">Reference proteome</keyword>
<dbReference type="PROSITE" id="PS51257">
    <property type="entry name" value="PROKAR_LIPOPROTEIN"/>
    <property type="match status" value="1"/>
</dbReference>
<reference evidence="2 3" key="1">
    <citation type="submission" date="2023-12" db="EMBL/GenBank/DDBJ databases">
        <title>Description of new species of Mycobacterium terrae complex isolated from sewage at the Sao Paulo Zoological Park Foundation in Brazil.</title>
        <authorList>
            <person name="Romagnoli C.L."/>
            <person name="Conceicao E.C."/>
            <person name="Machado E."/>
            <person name="Barreto L.B.P.F."/>
            <person name="Sharma A."/>
            <person name="Silva N.M."/>
            <person name="Marques L.E."/>
            <person name="Juliana M.A."/>
            <person name="Lourenco M.C.S."/>
            <person name="Digiampietri L.A."/>
            <person name="Suffys P.N."/>
            <person name="Viana-Niero C."/>
        </authorList>
    </citation>
    <scope>NUCLEOTIDE SEQUENCE [LARGE SCALE GENOMIC DNA]</scope>
    <source>
        <strain evidence="2 3">MYC017</strain>
    </source>
</reference>
<dbReference type="EMBL" id="JAYJJQ010000011">
    <property type="protein sequence ID" value="MEB3070101.1"/>
    <property type="molecule type" value="Genomic_DNA"/>
</dbReference>
<organism evidence="2 3">
    <name type="scientific">[Mycobacterium] vasticus</name>
    <dbReference type="NCBI Taxonomy" id="2875777"/>
    <lineage>
        <taxon>Bacteria</taxon>
        <taxon>Bacillati</taxon>
        <taxon>Actinomycetota</taxon>
        <taxon>Actinomycetes</taxon>
        <taxon>Mycobacteriales</taxon>
        <taxon>Mycobacteriaceae</taxon>
        <taxon>Mycolicibacter</taxon>
    </lineage>
</organism>
<keyword evidence="1" id="KW-0732">Signal</keyword>
<evidence type="ECO:0000313" key="2">
    <source>
        <dbReference type="EMBL" id="MEB3070101.1"/>
    </source>
</evidence>
<gene>
    <name evidence="2" type="ORF">K5L39_12980</name>
</gene>
<evidence type="ECO:0000313" key="3">
    <source>
        <dbReference type="Proteomes" id="UP001299283"/>
    </source>
</evidence>
<dbReference type="RefSeq" id="WP_225398517.1">
    <property type="nucleotide sequence ID" value="NZ_JAYJJQ010000011.1"/>
</dbReference>
<evidence type="ECO:0000256" key="1">
    <source>
        <dbReference type="SAM" id="SignalP"/>
    </source>
</evidence>
<proteinExistence type="predicted"/>
<dbReference type="Proteomes" id="UP001299283">
    <property type="component" value="Unassembled WGS sequence"/>
</dbReference>
<comment type="caution">
    <text evidence="2">The sequence shown here is derived from an EMBL/GenBank/DDBJ whole genome shotgun (WGS) entry which is preliminary data.</text>
</comment>
<feature type="signal peptide" evidence="1">
    <location>
        <begin position="1"/>
        <end position="29"/>
    </location>
</feature>
<feature type="chain" id="PRO_5047495443" evidence="1">
    <location>
        <begin position="30"/>
        <end position="138"/>
    </location>
</feature>
<name>A0ABU5YY83_9MYCO</name>
<accession>A0ABU5YY83</accession>
<protein>
    <submittedName>
        <fullName evidence="2">DUF3060 domain-containing protein</fullName>
    </submittedName>
</protein>
<sequence>MSRGHTRNPCTVLLTGVSLLALIAGTAGCESEPPHRSARISKNYDGRFINTITYDSFGTTSELNCADGKSLNVTGSNNRLTVRGRCATVTVAGADNRITVEQVDSELTISGINNAVTYRGGGPKLDDQGSGNTITNRR</sequence>